<dbReference type="STRING" id="463025.BAU08_25635"/>
<feature type="transmembrane region" description="Helical" evidence="4">
    <location>
        <begin position="271"/>
        <end position="293"/>
    </location>
</feature>
<keyword evidence="1 4" id="KW-0812">Transmembrane</keyword>
<dbReference type="Pfam" id="PF07690">
    <property type="entry name" value="MFS_1"/>
    <property type="match status" value="1"/>
</dbReference>
<feature type="transmembrane region" description="Helical" evidence="4">
    <location>
        <begin position="369"/>
        <end position="388"/>
    </location>
</feature>
<dbReference type="InterPro" id="IPR036259">
    <property type="entry name" value="MFS_trans_sf"/>
</dbReference>
<dbReference type="EMBL" id="CP016171">
    <property type="protein sequence ID" value="ANN74289.1"/>
    <property type="molecule type" value="Genomic_DNA"/>
</dbReference>
<dbReference type="PANTHER" id="PTHR11360">
    <property type="entry name" value="MONOCARBOXYLATE TRANSPORTER"/>
    <property type="match status" value="1"/>
</dbReference>
<name>A0A193G501_9BORD</name>
<feature type="transmembrane region" description="Helical" evidence="4">
    <location>
        <begin position="132"/>
        <end position="150"/>
    </location>
</feature>
<gene>
    <name evidence="5" type="ORF">BAU08_25635</name>
</gene>
<feature type="transmembrane region" description="Helical" evidence="4">
    <location>
        <begin position="42"/>
        <end position="60"/>
    </location>
</feature>
<feature type="transmembrane region" description="Helical" evidence="4">
    <location>
        <begin position="7"/>
        <end position="36"/>
    </location>
</feature>
<dbReference type="Gene3D" id="1.20.1250.20">
    <property type="entry name" value="MFS general substrate transporter like domains"/>
    <property type="match status" value="1"/>
</dbReference>
<dbReference type="GO" id="GO:0022857">
    <property type="term" value="F:transmembrane transporter activity"/>
    <property type="evidence" value="ECO:0007669"/>
    <property type="project" value="InterPro"/>
</dbReference>
<evidence type="ECO:0000256" key="3">
    <source>
        <dbReference type="ARBA" id="ARBA00023136"/>
    </source>
</evidence>
<reference evidence="5 6" key="1">
    <citation type="submission" date="2016-06" db="EMBL/GenBank/DDBJ databases">
        <title>Complete genome sequences of Bordetella bronchialis and Bordetella flabilis.</title>
        <authorList>
            <person name="LiPuma J.J."/>
            <person name="Spilker T."/>
        </authorList>
    </citation>
    <scope>NUCLEOTIDE SEQUENCE [LARGE SCALE GENOMIC DNA]</scope>
    <source>
        <strain evidence="5 6">AU17976</strain>
    </source>
</reference>
<keyword evidence="3 4" id="KW-0472">Membrane</keyword>
<feature type="transmembrane region" description="Helical" evidence="4">
    <location>
        <begin position="162"/>
        <end position="180"/>
    </location>
</feature>
<proteinExistence type="predicted"/>
<feature type="transmembrane region" description="Helical" evidence="4">
    <location>
        <begin position="339"/>
        <end position="357"/>
    </location>
</feature>
<feature type="transmembrane region" description="Helical" evidence="4">
    <location>
        <begin position="230"/>
        <end position="250"/>
    </location>
</feature>
<dbReference type="Proteomes" id="UP000092213">
    <property type="component" value="Chromosome"/>
</dbReference>
<feature type="transmembrane region" description="Helical" evidence="4">
    <location>
        <begin position="299"/>
        <end position="318"/>
    </location>
</feature>
<sequence length="395" mass="41165">MIARRTVIGLAVSQLVSWGVSFYLIGGFGAAIAAGLGWRLDAVHAGFALGLLVMGMASPLTGRLIDRYGGRAAMTAGSVLNALGCAALAATHGAAMYILAWLCLGLGMRLTLYDAAFAALARIGGPYARGPMAQITLLGGLASTVFWPLGHLLADHFGWRGAMVAYAVFSLLTIPLYLAIPDVRHDGARPASARPAAPPLAPHGARLKLAAGLYVLLTTLANFLNAGMSAHMIAILGGLGLGAALSVWIATLRGVGQSLARFCEILSGGRLHPIVLNFHACLLMPLAFVAALYAGESDAAAVVFAFLYGACNGILTITRGTLPLVLFDHRTYGTLVGRLIAPSFMFSAAAPVAYAYLMEGRGEQWGVYLSLGCALAMLAAALGLLLVFRRRDGRQ</sequence>
<dbReference type="SUPFAM" id="SSF103473">
    <property type="entry name" value="MFS general substrate transporter"/>
    <property type="match status" value="1"/>
</dbReference>
<evidence type="ECO:0000256" key="2">
    <source>
        <dbReference type="ARBA" id="ARBA00022989"/>
    </source>
</evidence>
<protein>
    <submittedName>
        <fullName evidence="5">Transporter</fullName>
    </submittedName>
</protein>
<evidence type="ECO:0000256" key="1">
    <source>
        <dbReference type="ARBA" id="ARBA00022692"/>
    </source>
</evidence>
<dbReference type="AlphaFoldDB" id="A0A193G501"/>
<accession>A0A193G501</accession>
<dbReference type="InterPro" id="IPR050327">
    <property type="entry name" value="Proton-linked_MCT"/>
</dbReference>
<evidence type="ECO:0000313" key="6">
    <source>
        <dbReference type="Proteomes" id="UP000092213"/>
    </source>
</evidence>
<evidence type="ECO:0000256" key="4">
    <source>
        <dbReference type="SAM" id="Phobius"/>
    </source>
</evidence>
<dbReference type="RefSeq" id="WP_066672310.1">
    <property type="nucleotide sequence ID" value="NZ_CP016171.1"/>
</dbReference>
<dbReference type="InterPro" id="IPR011701">
    <property type="entry name" value="MFS"/>
</dbReference>
<feature type="transmembrane region" description="Helical" evidence="4">
    <location>
        <begin position="72"/>
        <end position="90"/>
    </location>
</feature>
<organism evidence="5 6">
    <name type="scientific">Bordetella bronchialis</name>
    <dbReference type="NCBI Taxonomy" id="463025"/>
    <lineage>
        <taxon>Bacteria</taxon>
        <taxon>Pseudomonadati</taxon>
        <taxon>Pseudomonadota</taxon>
        <taxon>Betaproteobacteria</taxon>
        <taxon>Burkholderiales</taxon>
        <taxon>Alcaligenaceae</taxon>
        <taxon>Bordetella</taxon>
    </lineage>
</organism>
<keyword evidence="2 4" id="KW-1133">Transmembrane helix</keyword>
<evidence type="ECO:0000313" key="5">
    <source>
        <dbReference type="EMBL" id="ANN74289.1"/>
    </source>
</evidence>